<protein>
    <submittedName>
        <fullName evidence="1">Pro-neuropeptide Y</fullName>
    </submittedName>
</protein>
<dbReference type="AlphaFoldDB" id="A0A175VXZ4"/>
<dbReference type="VEuPathDB" id="FungiDB:MMYC01_207353"/>
<dbReference type="EMBL" id="LCTW02000226">
    <property type="protein sequence ID" value="KXX76162.1"/>
    <property type="molecule type" value="Genomic_DNA"/>
</dbReference>
<accession>A0A175VXZ4</accession>
<proteinExistence type="predicted"/>
<evidence type="ECO:0000313" key="1">
    <source>
        <dbReference type="EMBL" id="KXX76162.1"/>
    </source>
</evidence>
<name>A0A175VXZ4_9PEZI</name>
<evidence type="ECO:0000313" key="2">
    <source>
        <dbReference type="Proteomes" id="UP000078237"/>
    </source>
</evidence>
<reference evidence="1 2" key="1">
    <citation type="journal article" date="2016" name="Genome Announc.">
        <title>Genome Sequence of Madurella mycetomatis mm55, Isolated from a Human Mycetoma Case in Sudan.</title>
        <authorList>
            <person name="Smit S."/>
            <person name="Derks M.F."/>
            <person name="Bervoets S."/>
            <person name="Fahal A."/>
            <person name="van Leeuwen W."/>
            <person name="van Belkum A."/>
            <person name="van de Sande W.W."/>
        </authorList>
    </citation>
    <scope>NUCLEOTIDE SEQUENCE [LARGE SCALE GENOMIC DNA]</scope>
    <source>
        <strain evidence="2">mm55</strain>
    </source>
</reference>
<organism evidence="1 2">
    <name type="scientific">Madurella mycetomatis</name>
    <dbReference type="NCBI Taxonomy" id="100816"/>
    <lineage>
        <taxon>Eukaryota</taxon>
        <taxon>Fungi</taxon>
        <taxon>Dikarya</taxon>
        <taxon>Ascomycota</taxon>
        <taxon>Pezizomycotina</taxon>
        <taxon>Sordariomycetes</taxon>
        <taxon>Sordariomycetidae</taxon>
        <taxon>Sordariales</taxon>
        <taxon>Sordariales incertae sedis</taxon>
        <taxon>Madurella</taxon>
    </lineage>
</organism>
<gene>
    <name evidence="1" type="ORF">MMYC01_207353</name>
</gene>
<keyword evidence="2" id="KW-1185">Reference proteome</keyword>
<dbReference type="Proteomes" id="UP000078237">
    <property type="component" value="Unassembled WGS sequence"/>
</dbReference>
<sequence>MTDTKDEMATAIAAAASPQEPVTQLISTGFLEAGKYDEGNNAGDDADSSGLVRESSQLALKITVLTGSRKGTNASGATSLASSVYKYREENGRTYHAYKAGDGPLSGPLM</sequence>
<comment type="caution">
    <text evidence="1">The sequence shown here is derived from an EMBL/GenBank/DDBJ whole genome shotgun (WGS) entry which is preliminary data.</text>
</comment>
<dbReference type="OrthoDB" id="2013972at2759"/>